<dbReference type="Proteomes" id="UP001358586">
    <property type="component" value="Chromosome 9"/>
</dbReference>
<evidence type="ECO:0000259" key="4">
    <source>
        <dbReference type="Pfam" id="PF01775"/>
    </source>
</evidence>
<dbReference type="InterPro" id="IPR023573">
    <property type="entry name" value="Ribosomal_eL20_dom"/>
</dbReference>
<name>A0ABR0NQD1_GOSAR</name>
<dbReference type="PROSITE" id="PS51375">
    <property type="entry name" value="PPR"/>
    <property type="match status" value="2"/>
</dbReference>
<dbReference type="Gene3D" id="3.10.20.10">
    <property type="match status" value="1"/>
</dbReference>
<feature type="repeat" description="PPR" evidence="3">
    <location>
        <begin position="44"/>
        <end position="78"/>
    </location>
</feature>
<dbReference type="Gene3D" id="1.25.40.10">
    <property type="entry name" value="Tetratricopeptide repeat domain"/>
    <property type="match status" value="1"/>
</dbReference>
<gene>
    <name evidence="5" type="ORF">PVK06_030827</name>
</gene>
<reference evidence="5 6" key="1">
    <citation type="submission" date="2023-03" db="EMBL/GenBank/DDBJ databases">
        <title>WGS of Gossypium arboreum.</title>
        <authorList>
            <person name="Yu D."/>
        </authorList>
    </citation>
    <scope>NUCLEOTIDE SEQUENCE [LARGE SCALE GENOMIC DNA]</scope>
    <source>
        <tissue evidence="5">Leaf</tissue>
    </source>
</reference>
<feature type="repeat" description="PPR" evidence="3">
    <location>
        <begin position="79"/>
        <end position="113"/>
    </location>
</feature>
<dbReference type="Pfam" id="PF01775">
    <property type="entry name" value="Ribosomal_L18A"/>
    <property type="match status" value="1"/>
</dbReference>
<dbReference type="PANTHER" id="PTHR46128">
    <property type="entry name" value="MITOCHONDRIAL GROUP I INTRON SPLICING FACTOR CCM1"/>
    <property type="match status" value="1"/>
</dbReference>
<dbReference type="Pfam" id="PF13041">
    <property type="entry name" value="PPR_2"/>
    <property type="match status" value="1"/>
</dbReference>
<keyword evidence="6" id="KW-1185">Reference proteome</keyword>
<dbReference type="InterPro" id="IPR050872">
    <property type="entry name" value="PPR_P_subfamily"/>
</dbReference>
<dbReference type="SUPFAM" id="SSF160374">
    <property type="entry name" value="RplX-like"/>
    <property type="match status" value="1"/>
</dbReference>
<dbReference type="InterPro" id="IPR011990">
    <property type="entry name" value="TPR-like_helical_dom_sf"/>
</dbReference>
<evidence type="ECO:0000256" key="3">
    <source>
        <dbReference type="PROSITE-ProRule" id="PRU00708"/>
    </source>
</evidence>
<protein>
    <recommendedName>
        <fullName evidence="4">Large ribosomal subunit protein eL20 domain-containing protein</fullName>
    </recommendedName>
</protein>
<proteinExistence type="inferred from homology"/>
<dbReference type="NCBIfam" id="TIGR00756">
    <property type="entry name" value="PPR"/>
    <property type="match status" value="2"/>
</dbReference>
<dbReference type="InterPro" id="IPR002885">
    <property type="entry name" value="PPR_rpt"/>
</dbReference>
<accession>A0ABR0NQD1</accession>
<comment type="similarity">
    <text evidence="1">Belongs to the PPR family. P subfamily.</text>
</comment>
<dbReference type="PANTHER" id="PTHR46128:SF211">
    <property type="entry name" value="PENTACOTRIPEPTIDE-REPEAT REGION OF PRORP DOMAIN-CONTAINING PROTEIN"/>
    <property type="match status" value="1"/>
</dbReference>
<keyword evidence="2" id="KW-0677">Repeat</keyword>
<comment type="caution">
    <text evidence="5">The sequence shown here is derived from an EMBL/GenBank/DDBJ whole genome shotgun (WGS) entry which is preliminary data.</text>
</comment>
<evidence type="ECO:0000256" key="1">
    <source>
        <dbReference type="ARBA" id="ARBA00007626"/>
    </source>
</evidence>
<dbReference type="EMBL" id="JARKNE010000009">
    <property type="protein sequence ID" value="KAK5803186.1"/>
    <property type="molecule type" value="Genomic_DNA"/>
</dbReference>
<sequence>MFLTILDYNRGCRVMLSQALCKTSRSYTTLQLFYLMKKKGFVHSVCSYTALIYGFCREGMQDNVFQWLDFMQNNGCKPNVITYMIIVKFLFDNGKFEEAMNFVSKMERERCNPDLLPYNVILRELFHRDRLDDISELIQGFQPDEVTLRILSQAVSNGSMKRFPKVAKVLDWVIMEREKSLLSGASIFFPSRASHAKHLKCRIFEKNPTKIKNYGIWLRYQSRTGYHNMYKKYRDTTLKGVVEQKYTEIASRHRVRFLCI</sequence>
<dbReference type="Pfam" id="PF13812">
    <property type="entry name" value="PPR_3"/>
    <property type="match status" value="1"/>
</dbReference>
<organism evidence="5 6">
    <name type="scientific">Gossypium arboreum</name>
    <name type="common">Tree cotton</name>
    <name type="synonym">Gossypium nanking</name>
    <dbReference type="NCBI Taxonomy" id="29729"/>
    <lineage>
        <taxon>Eukaryota</taxon>
        <taxon>Viridiplantae</taxon>
        <taxon>Streptophyta</taxon>
        <taxon>Embryophyta</taxon>
        <taxon>Tracheophyta</taxon>
        <taxon>Spermatophyta</taxon>
        <taxon>Magnoliopsida</taxon>
        <taxon>eudicotyledons</taxon>
        <taxon>Gunneridae</taxon>
        <taxon>Pentapetalae</taxon>
        <taxon>rosids</taxon>
        <taxon>malvids</taxon>
        <taxon>Malvales</taxon>
        <taxon>Malvaceae</taxon>
        <taxon>Malvoideae</taxon>
        <taxon>Gossypium</taxon>
    </lineage>
</organism>
<feature type="domain" description="Large ribosomal subunit protein eL20" evidence="4">
    <location>
        <begin position="215"/>
        <end position="260"/>
    </location>
</feature>
<evidence type="ECO:0000256" key="2">
    <source>
        <dbReference type="ARBA" id="ARBA00022737"/>
    </source>
</evidence>
<evidence type="ECO:0000313" key="6">
    <source>
        <dbReference type="Proteomes" id="UP001358586"/>
    </source>
</evidence>
<evidence type="ECO:0000313" key="5">
    <source>
        <dbReference type="EMBL" id="KAK5803186.1"/>
    </source>
</evidence>